<evidence type="ECO:0000313" key="1">
    <source>
        <dbReference type="EMBL" id="GIX77788.1"/>
    </source>
</evidence>
<proteinExistence type="predicted"/>
<dbReference type="AlphaFoldDB" id="A0AAV4MZK3"/>
<comment type="caution">
    <text evidence="1">The sequence shown here is derived from an EMBL/GenBank/DDBJ whole genome shotgun (WGS) entry which is preliminary data.</text>
</comment>
<reference evidence="1 2" key="1">
    <citation type="submission" date="2021-06" db="EMBL/GenBank/DDBJ databases">
        <title>Caerostris extrusa draft genome.</title>
        <authorList>
            <person name="Kono N."/>
            <person name="Arakawa K."/>
        </authorList>
    </citation>
    <scope>NUCLEOTIDE SEQUENCE [LARGE SCALE GENOMIC DNA]</scope>
</reference>
<name>A0AAV4MZK3_CAEEX</name>
<evidence type="ECO:0000313" key="2">
    <source>
        <dbReference type="Proteomes" id="UP001054945"/>
    </source>
</evidence>
<dbReference type="EMBL" id="BPLR01002791">
    <property type="protein sequence ID" value="GIX77788.1"/>
    <property type="molecule type" value="Genomic_DNA"/>
</dbReference>
<organism evidence="1 2">
    <name type="scientific">Caerostris extrusa</name>
    <name type="common">Bark spider</name>
    <name type="synonym">Caerostris bankana</name>
    <dbReference type="NCBI Taxonomy" id="172846"/>
    <lineage>
        <taxon>Eukaryota</taxon>
        <taxon>Metazoa</taxon>
        <taxon>Ecdysozoa</taxon>
        <taxon>Arthropoda</taxon>
        <taxon>Chelicerata</taxon>
        <taxon>Arachnida</taxon>
        <taxon>Araneae</taxon>
        <taxon>Araneomorphae</taxon>
        <taxon>Entelegynae</taxon>
        <taxon>Araneoidea</taxon>
        <taxon>Araneidae</taxon>
        <taxon>Caerostris</taxon>
    </lineage>
</organism>
<gene>
    <name evidence="1" type="ORF">CEXT_563181</name>
</gene>
<dbReference type="Proteomes" id="UP001054945">
    <property type="component" value="Unassembled WGS sequence"/>
</dbReference>
<sequence>MNLKIDVPVNASIRWKATIRHGPELAPLQCTVIRIPFDLSCLGWLCICYTETIQGRAQVCKIPNIFYGDLLRLGTITLFSPQTKIVFIGIELRTDIMNEISI</sequence>
<protein>
    <submittedName>
        <fullName evidence="1">Uncharacterized protein</fullName>
    </submittedName>
</protein>
<keyword evidence="2" id="KW-1185">Reference proteome</keyword>
<accession>A0AAV4MZK3</accession>